<proteinExistence type="predicted"/>
<evidence type="ECO:0000313" key="1">
    <source>
        <dbReference type="EMBL" id="KAJ4726215.1"/>
    </source>
</evidence>
<reference evidence="1 2" key="1">
    <citation type="journal article" date="2023" name="Science">
        <title>Complex scaffold remodeling in plant triterpene biosynthesis.</title>
        <authorList>
            <person name="De La Pena R."/>
            <person name="Hodgson H."/>
            <person name="Liu J.C."/>
            <person name="Stephenson M.J."/>
            <person name="Martin A.C."/>
            <person name="Owen C."/>
            <person name="Harkess A."/>
            <person name="Leebens-Mack J."/>
            <person name="Jimenez L.E."/>
            <person name="Osbourn A."/>
            <person name="Sattely E.S."/>
        </authorList>
    </citation>
    <scope>NUCLEOTIDE SEQUENCE [LARGE SCALE GENOMIC DNA]</scope>
    <source>
        <strain evidence="2">cv. JPN11</strain>
        <tissue evidence="1">Leaf</tissue>
    </source>
</reference>
<gene>
    <name evidence="1" type="ORF">OWV82_004962</name>
</gene>
<protein>
    <submittedName>
        <fullName evidence="1">Cyclin</fullName>
    </submittedName>
</protein>
<evidence type="ECO:0000313" key="2">
    <source>
        <dbReference type="Proteomes" id="UP001164539"/>
    </source>
</evidence>
<dbReference type="Proteomes" id="UP001164539">
    <property type="component" value="Chromosome 2"/>
</dbReference>
<keyword evidence="2" id="KW-1185">Reference proteome</keyword>
<accession>A0ACC1YR75</accession>
<comment type="caution">
    <text evidence="1">The sequence shown here is derived from an EMBL/GenBank/DDBJ whole genome shotgun (WGS) entry which is preliminary data.</text>
</comment>
<sequence>MEFHPDKPLSWLYKDAAPENYFKVETQWMPAEGYAESDKATLREIAVRTILRSSKLDNMEPSIPYLAVNYFDRFNSSNEIPRVQGGLENDLDLVAHACLLIAWVVRDMVSISFPEFARKRKLILENLMMVEPKIAMAIKWRLTITPLSFVDFFVGKMPQGKGIRYRTINKIIIETQDDISFTRFRPSVIAASAVLSACSLLYSNEYDRNKHILLASVGEYLDLEKLAECLKKTQKMCFVKQLRMEKVEGTSKIGEKEGTELVGEKEGTEVGETSSSASRRAGKEPMVEGGEGEIDPEEDMNFELEWMKWRSEEAAGTGRLDSPKYRMPAPPEEPKLSWTDPRFQHYGLCGICRRYGYCTSNNCNSL</sequence>
<dbReference type="EMBL" id="CM051395">
    <property type="protein sequence ID" value="KAJ4726215.1"/>
    <property type="molecule type" value="Genomic_DNA"/>
</dbReference>
<organism evidence="1 2">
    <name type="scientific">Melia azedarach</name>
    <name type="common">Chinaberry tree</name>
    <dbReference type="NCBI Taxonomy" id="155640"/>
    <lineage>
        <taxon>Eukaryota</taxon>
        <taxon>Viridiplantae</taxon>
        <taxon>Streptophyta</taxon>
        <taxon>Embryophyta</taxon>
        <taxon>Tracheophyta</taxon>
        <taxon>Spermatophyta</taxon>
        <taxon>Magnoliopsida</taxon>
        <taxon>eudicotyledons</taxon>
        <taxon>Gunneridae</taxon>
        <taxon>Pentapetalae</taxon>
        <taxon>rosids</taxon>
        <taxon>malvids</taxon>
        <taxon>Sapindales</taxon>
        <taxon>Meliaceae</taxon>
        <taxon>Melia</taxon>
    </lineage>
</organism>
<name>A0ACC1YR75_MELAZ</name>